<keyword evidence="10" id="KW-1185">Reference proteome</keyword>
<dbReference type="GO" id="GO:0006508">
    <property type="term" value="P:proteolysis"/>
    <property type="evidence" value="ECO:0007669"/>
    <property type="project" value="InterPro"/>
</dbReference>
<evidence type="ECO:0000313" key="9">
    <source>
        <dbReference type="EMBL" id="APZ55211.1"/>
    </source>
</evidence>
<dbReference type="InterPro" id="IPR050557">
    <property type="entry name" value="RTX_toxin/Mannuronan_C5-epim"/>
</dbReference>
<dbReference type="InterPro" id="IPR018511">
    <property type="entry name" value="Hemolysin-typ_Ca-bd_CS"/>
</dbReference>
<keyword evidence="4" id="KW-0964">Secreted</keyword>
<geneLocation type="plasmid" evidence="10">
    <name>ppaby6</name>
</geneLocation>
<evidence type="ECO:0000256" key="3">
    <source>
        <dbReference type="ARBA" id="ARBA00009490"/>
    </source>
</evidence>
<dbReference type="SMART" id="SM00235">
    <property type="entry name" value="ZnMc"/>
    <property type="match status" value="1"/>
</dbReference>
<comment type="cofactor">
    <cofactor evidence="1">
        <name>Ca(2+)</name>
        <dbReference type="ChEBI" id="CHEBI:29108"/>
    </cofactor>
</comment>
<name>A0A1P8V0Q1_9RHOB</name>
<evidence type="ECO:0000256" key="2">
    <source>
        <dbReference type="ARBA" id="ARBA00004613"/>
    </source>
</evidence>
<feature type="domain" description="Peptidase metallopeptidase" evidence="7">
    <location>
        <begin position="51"/>
        <end position="214"/>
    </location>
</feature>
<dbReference type="SUPFAM" id="SSF51120">
    <property type="entry name" value="beta-Roll"/>
    <property type="match status" value="3"/>
</dbReference>
<dbReference type="PROSITE" id="PS00330">
    <property type="entry name" value="HEMOLYSIN_CALCIUM"/>
    <property type="match status" value="1"/>
</dbReference>
<dbReference type="InterPro" id="IPR013858">
    <property type="entry name" value="Peptidase_M10B_C"/>
</dbReference>
<gene>
    <name evidence="9" type="ORF">Ga0080574_TMP4929</name>
</gene>
<dbReference type="GO" id="GO:0007160">
    <property type="term" value="P:cell-matrix adhesion"/>
    <property type="evidence" value="ECO:0007669"/>
    <property type="project" value="InterPro"/>
</dbReference>
<protein>
    <submittedName>
        <fullName evidence="9">Putative calcium-binding protein</fullName>
    </submittedName>
</protein>
<dbReference type="Gene3D" id="3.40.390.10">
    <property type="entry name" value="Collagenase (Catalytic Domain)"/>
    <property type="match status" value="1"/>
</dbReference>
<dbReference type="SMART" id="SM00539">
    <property type="entry name" value="NIDO"/>
    <property type="match status" value="1"/>
</dbReference>
<dbReference type="Pfam" id="PF00353">
    <property type="entry name" value="HemolysinCabind"/>
    <property type="match status" value="4"/>
</dbReference>
<dbReference type="Pfam" id="PF06119">
    <property type="entry name" value="NIDO"/>
    <property type="match status" value="1"/>
</dbReference>
<dbReference type="Proteomes" id="UP000187059">
    <property type="component" value="Plasmid pPABY6"/>
</dbReference>
<organism evidence="9 10">
    <name type="scientific">Salipiger abyssi</name>
    <dbReference type="NCBI Taxonomy" id="1250539"/>
    <lineage>
        <taxon>Bacteria</taxon>
        <taxon>Pseudomonadati</taxon>
        <taxon>Pseudomonadota</taxon>
        <taxon>Alphaproteobacteria</taxon>
        <taxon>Rhodobacterales</taxon>
        <taxon>Roseobacteraceae</taxon>
        <taxon>Salipiger</taxon>
    </lineage>
</organism>
<comment type="subcellular location">
    <subcellularLocation>
        <location evidence="2">Secreted</location>
    </subcellularLocation>
</comment>
<dbReference type="GO" id="GO:0008270">
    <property type="term" value="F:zinc ion binding"/>
    <property type="evidence" value="ECO:0007669"/>
    <property type="project" value="InterPro"/>
</dbReference>
<dbReference type="Pfam" id="PF08548">
    <property type="entry name" value="Peptidase_M10_C"/>
    <property type="match status" value="1"/>
</dbReference>
<dbReference type="EMBL" id="CP015094">
    <property type="protein sequence ID" value="APZ55211.1"/>
    <property type="molecule type" value="Genomic_DNA"/>
</dbReference>
<dbReference type="AlphaFoldDB" id="A0A1P8V0Q1"/>
<dbReference type="InterPro" id="IPR011049">
    <property type="entry name" value="Serralysin-like_metalloprot_C"/>
</dbReference>
<dbReference type="InterPro" id="IPR003886">
    <property type="entry name" value="NIDO_dom"/>
</dbReference>
<evidence type="ECO:0000259" key="7">
    <source>
        <dbReference type="SMART" id="SM00235"/>
    </source>
</evidence>
<keyword evidence="5" id="KW-0677">Repeat</keyword>
<dbReference type="OrthoDB" id="733404at2"/>
<feature type="compositionally biased region" description="Acidic residues" evidence="6">
    <location>
        <begin position="733"/>
        <end position="742"/>
    </location>
</feature>
<dbReference type="PANTHER" id="PTHR38340:SF1">
    <property type="entry name" value="S-LAYER PROTEIN"/>
    <property type="match status" value="1"/>
</dbReference>
<evidence type="ECO:0000313" key="10">
    <source>
        <dbReference type="Proteomes" id="UP000187059"/>
    </source>
</evidence>
<accession>A0A1P8V0Q1</accession>
<evidence type="ECO:0000256" key="6">
    <source>
        <dbReference type="SAM" id="MobiDB-lite"/>
    </source>
</evidence>
<dbReference type="Gene3D" id="2.150.10.10">
    <property type="entry name" value="Serralysin-like metalloprotease, C-terminal"/>
    <property type="match status" value="4"/>
</dbReference>
<evidence type="ECO:0000259" key="8">
    <source>
        <dbReference type="SMART" id="SM00539"/>
    </source>
</evidence>
<comment type="similarity">
    <text evidence="3">Belongs to the peptidase M10B family.</text>
</comment>
<evidence type="ECO:0000256" key="1">
    <source>
        <dbReference type="ARBA" id="ARBA00001913"/>
    </source>
</evidence>
<dbReference type="InterPro" id="IPR001343">
    <property type="entry name" value="Hemolysn_Ca-bd"/>
</dbReference>
<sequence>MANTTPESAISTSLPATGQTMLADITHDHVWDDASLQFYLGGPEVLTFDTEFLNYYNGTPTDYYSGSPDASFAFETQTVRAFQMIDSVIATDFSRVTTSATAQSSADLLVVSSSNSDEAGLEGFFRFPGDATRAANDYWSIGVFSSDLAVMTADPERGGGEYRNWTIIHEIGHGIGLYHPFQGDAAVSVGSAMDNERYTVMSYTGSATATTYGHAVTMMALDIAALQQQYGTESYATGNSTYTLFDAQGGDLSVAEGAMAIGRAYASIWDSGGADTIRYGNTDNSVLINLNDATLDRSGIATDAAPAITALQHTSFYGNMAADLRTETIDQNYHAGGFFSRVLTESGGTYSGIDGGYSIAYGVQIENATGGEAGDMLIGNEQGNTLAGLDGNDTMIGSGGNDTLDGGDGCDTAAYSGASSEYTITENDNGTVTIAHTGGSGVDGTDVMQNVEFAQFSDERVSLATEELDFTEVSSSAFLPYGANVLYRNDDGNSGAIDITSIFEEGLMIDGVTYTNVYVNTNGNITFGGGLSTYTPSGITGAGREIIAPYWADVDTRDPNEGSNPGNVYWDFNEDRDSIIVTWDNVGYYNRNVDLLSSFQLELIDRGCGNVEIIFRYEDISWTAGDASGGEGGLGGVTSRAGFSLGETYFELPASGNEAAMLNLENAQGNLSVSGVWQFIVSGGYVQGVGGAEDDTYTGDEGDNNYLGGQGNDTASGGDGNDSLFGGQGDDSLSGDEGEDSLDGGSGQDTVNGGPGNDSIVDGGTDDDLFDVLYGGEGDDFMDGGFGNDSMRGDAGNDTMIGGHGTDTIIGGTGDDVLTGQTWSDLIFGGDGMDFINGGFGHDRVNGGDGADRFYHLGVLGHGSDWIQDYDAAEGDLLVYGGIASIDQFQINYAETPSAGAAGVEEAFVIYRPTGQILWALVDGEAQSEINLVLHNGVTYDLMAA</sequence>
<dbReference type="InterPro" id="IPR024079">
    <property type="entry name" value="MetalloPept_cat_dom_sf"/>
</dbReference>
<feature type="domain" description="NIDO" evidence="8">
    <location>
        <begin position="480"/>
        <end position="686"/>
    </location>
</feature>
<evidence type="ECO:0000256" key="5">
    <source>
        <dbReference type="ARBA" id="ARBA00022737"/>
    </source>
</evidence>
<proteinExistence type="inferred from homology"/>
<dbReference type="KEGG" id="paby:Ga0080574_TMP4929"/>
<dbReference type="InterPro" id="IPR006026">
    <property type="entry name" value="Peptidase_Metallo"/>
</dbReference>
<dbReference type="GO" id="GO:0008237">
    <property type="term" value="F:metallopeptidase activity"/>
    <property type="evidence" value="ECO:0007669"/>
    <property type="project" value="InterPro"/>
</dbReference>
<feature type="compositionally biased region" description="Acidic residues" evidence="6">
    <location>
        <begin position="692"/>
        <end position="703"/>
    </location>
</feature>
<dbReference type="GO" id="GO:0005615">
    <property type="term" value="C:extracellular space"/>
    <property type="evidence" value="ECO:0007669"/>
    <property type="project" value="InterPro"/>
</dbReference>
<dbReference type="GO" id="GO:0005509">
    <property type="term" value="F:calcium ion binding"/>
    <property type="evidence" value="ECO:0007669"/>
    <property type="project" value="InterPro"/>
</dbReference>
<dbReference type="PRINTS" id="PR00313">
    <property type="entry name" value="CABNDNGRPT"/>
</dbReference>
<feature type="region of interest" description="Disordered" evidence="6">
    <location>
        <begin position="692"/>
        <end position="763"/>
    </location>
</feature>
<dbReference type="RefSeq" id="WP_156876476.1">
    <property type="nucleotide sequence ID" value="NZ_CP015094.1"/>
</dbReference>
<reference evidence="9 10" key="1">
    <citation type="submission" date="2016-04" db="EMBL/GenBank/DDBJ databases">
        <title>Deep-sea bacteria in the southern Pacific.</title>
        <authorList>
            <person name="Tang K."/>
        </authorList>
    </citation>
    <scope>NUCLEOTIDE SEQUENCE [LARGE SCALE GENOMIC DNA]</scope>
    <source>
        <strain evidence="9 10">JLT2014</strain>
        <plasmid evidence="10">ppaby6</plasmid>
    </source>
</reference>
<dbReference type="PANTHER" id="PTHR38340">
    <property type="entry name" value="S-LAYER PROTEIN"/>
    <property type="match status" value="1"/>
</dbReference>
<dbReference type="SUPFAM" id="SSF55486">
    <property type="entry name" value="Metalloproteases ('zincins'), catalytic domain"/>
    <property type="match status" value="1"/>
</dbReference>
<keyword evidence="9" id="KW-0614">Plasmid</keyword>
<evidence type="ECO:0000256" key="4">
    <source>
        <dbReference type="ARBA" id="ARBA00022525"/>
    </source>
</evidence>